<dbReference type="OrthoDB" id="9808564at2"/>
<dbReference type="InterPro" id="IPR016035">
    <property type="entry name" value="Acyl_Trfase/lysoPLipase"/>
</dbReference>
<dbReference type="Gene3D" id="3.40.366.10">
    <property type="entry name" value="Malonyl-Coenzyme A Acyl Carrier Protein, domain 2"/>
    <property type="match status" value="1"/>
</dbReference>
<dbReference type="PANTHER" id="PTHR42681">
    <property type="entry name" value="MALONYL-COA-ACYL CARRIER PROTEIN TRANSACYLASE, MITOCHONDRIAL"/>
    <property type="match status" value="1"/>
</dbReference>
<dbReference type="STRING" id="391735.Veis_2890"/>
<dbReference type="InterPro" id="IPR001227">
    <property type="entry name" value="Ac_transferase_dom_sf"/>
</dbReference>
<dbReference type="GeneID" id="76461378"/>
<sequence length="303" mass="32007">MRQYAIVCPGQANQSPTMFDFAAADPRGAAVLQSFGDLVARARQGQGLFDNAFAQPALVALASANWAVLQPQLPPPALYAGYSVGELSAWGCAGAWEPPCAAEAAAVRARLMDRHTPPGCGMLAVRGLPVETLTSLASGTHLAIVNDSDHAVLAGADADLVAAQARLRARGAWTRRLEVQVPSHTALLGDAARAFGAWLARRPMNEPTAPVLRGIDGRCCRRGADAPEALQRAVSETIRWEDCMRAIVESGVRVVLELGPGRSLSEMFMQAYPGMVARSVADFRSARGVADWLARALSSQAGP</sequence>
<keyword evidence="3" id="KW-1185">Reference proteome</keyword>
<dbReference type="GO" id="GO:0005829">
    <property type="term" value="C:cytosol"/>
    <property type="evidence" value="ECO:0007669"/>
    <property type="project" value="TreeGrafter"/>
</dbReference>
<evidence type="ECO:0000313" key="3">
    <source>
        <dbReference type="Proteomes" id="UP000000374"/>
    </source>
</evidence>
<dbReference type="eggNOG" id="COG0331">
    <property type="taxonomic scope" value="Bacteria"/>
</dbReference>
<accession>A1WLW9</accession>
<evidence type="ECO:0000259" key="1">
    <source>
        <dbReference type="SMART" id="SM00827"/>
    </source>
</evidence>
<dbReference type="GO" id="GO:0004314">
    <property type="term" value="F:[acyl-carrier-protein] S-malonyltransferase activity"/>
    <property type="evidence" value="ECO:0007669"/>
    <property type="project" value="TreeGrafter"/>
</dbReference>
<reference evidence="3" key="1">
    <citation type="submission" date="2006-12" db="EMBL/GenBank/DDBJ databases">
        <title>Complete sequence of chromosome 1 of Verminephrobacter eiseniae EF01-2.</title>
        <authorList>
            <person name="Copeland A."/>
            <person name="Lucas S."/>
            <person name="Lapidus A."/>
            <person name="Barry K."/>
            <person name="Detter J.C."/>
            <person name="Glavina del Rio T."/>
            <person name="Dalin E."/>
            <person name="Tice H."/>
            <person name="Pitluck S."/>
            <person name="Chertkov O."/>
            <person name="Brettin T."/>
            <person name="Bruce D."/>
            <person name="Han C."/>
            <person name="Tapia R."/>
            <person name="Gilna P."/>
            <person name="Schmutz J."/>
            <person name="Larimer F."/>
            <person name="Land M."/>
            <person name="Hauser L."/>
            <person name="Kyrpides N."/>
            <person name="Kim E."/>
            <person name="Stahl D."/>
            <person name="Richardson P."/>
        </authorList>
    </citation>
    <scope>NUCLEOTIDE SEQUENCE [LARGE SCALE GENOMIC DNA]</scope>
    <source>
        <strain evidence="3">EF01-2</strain>
    </source>
</reference>
<dbReference type="SMART" id="SM00827">
    <property type="entry name" value="PKS_AT"/>
    <property type="match status" value="1"/>
</dbReference>
<name>A1WLW9_VEREI</name>
<dbReference type="InterPro" id="IPR050858">
    <property type="entry name" value="Mal-CoA-ACP_Trans/PKS_FabD"/>
</dbReference>
<feature type="domain" description="Malonyl-CoA:ACP transacylase (MAT)" evidence="1">
    <location>
        <begin position="7"/>
        <end position="283"/>
    </location>
</feature>
<dbReference type="InterPro" id="IPR016036">
    <property type="entry name" value="Malonyl_transacylase_ACP-bd"/>
</dbReference>
<dbReference type="SUPFAM" id="SSF55048">
    <property type="entry name" value="Probable ACP-binding domain of malonyl-CoA ACP transacylase"/>
    <property type="match status" value="1"/>
</dbReference>
<dbReference type="EMBL" id="CP000542">
    <property type="protein sequence ID" value="ABM58626.1"/>
    <property type="molecule type" value="Genomic_DNA"/>
</dbReference>
<proteinExistence type="predicted"/>
<dbReference type="AlphaFoldDB" id="A1WLW9"/>
<keyword evidence="2" id="KW-0808">Transferase</keyword>
<organism evidence="2 3">
    <name type="scientific">Verminephrobacter eiseniae (strain EF01-2)</name>
    <dbReference type="NCBI Taxonomy" id="391735"/>
    <lineage>
        <taxon>Bacteria</taxon>
        <taxon>Pseudomonadati</taxon>
        <taxon>Pseudomonadota</taxon>
        <taxon>Betaproteobacteria</taxon>
        <taxon>Burkholderiales</taxon>
        <taxon>Comamonadaceae</taxon>
        <taxon>Verminephrobacter</taxon>
    </lineage>
</organism>
<gene>
    <name evidence="2" type="ordered locus">Veis_2890</name>
</gene>
<dbReference type="GO" id="GO:0006633">
    <property type="term" value="P:fatty acid biosynthetic process"/>
    <property type="evidence" value="ECO:0007669"/>
    <property type="project" value="TreeGrafter"/>
</dbReference>
<evidence type="ECO:0000313" key="2">
    <source>
        <dbReference type="EMBL" id="ABM58626.1"/>
    </source>
</evidence>
<protein>
    <submittedName>
        <fullName evidence="2">Acyl-carrier-protein S-malonyltransferase</fullName>
    </submittedName>
</protein>
<dbReference type="Pfam" id="PF00698">
    <property type="entry name" value="Acyl_transf_1"/>
    <property type="match status" value="1"/>
</dbReference>
<dbReference type="HOGENOM" id="CLU_030558_4_0_4"/>
<dbReference type="PANTHER" id="PTHR42681:SF6">
    <property type="entry name" value="BLL0263 PROTEIN"/>
    <property type="match status" value="1"/>
</dbReference>
<dbReference type="Proteomes" id="UP000000374">
    <property type="component" value="Chromosome"/>
</dbReference>
<dbReference type="InterPro" id="IPR014043">
    <property type="entry name" value="Acyl_transferase_dom"/>
</dbReference>
<dbReference type="RefSeq" id="WP_011810622.1">
    <property type="nucleotide sequence ID" value="NC_008786.1"/>
</dbReference>
<dbReference type="Gene3D" id="3.30.70.250">
    <property type="entry name" value="Malonyl-CoA ACP transacylase, ACP-binding"/>
    <property type="match status" value="1"/>
</dbReference>
<dbReference type="SUPFAM" id="SSF52151">
    <property type="entry name" value="FabD/lysophospholipase-like"/>
    <property type="match status" value="1"/>
</dbReference>
<dbReference type="KEGG" id="vei:Veis_2890"/>